<sequence length="67" mass="7685">MAAVDLLLLVLDLRCALPNPMRRDGEDEERSSVWQHAQIECAIQWRCPCKSGNGIRLSPTIIFMRYP</sequence>
<feature type="chain" id="PRO_5026316901" description="Secreted protein" evidence="1">
    <location>
        <begin position="19"/>
        <end position="67"/>
    </location>
</feature>
<keyword evidence="1" id="KW-0732">Signal</keyword>
<gene>
    <name evidence="2" type="ORF">E2562_021305</name>
</gene>
<feature type="signal peptide" evidence="1">
    <location>
        <begin position="1"/>
        <end position="18"/>
    </location>
</feature>
<dbReference type="EMBL" id="SPHZ02000011">
    <property type="protein sequence ID" value="KAF0893042.1"/>
    <property type="molecule type" value="Genomic_DNA"/>
</dbReference>
<dbReference type="Proteomes" id="UP000479710">
    <property type="component" value="Unassembled WGS sequence"/>
</dbReference>
<reference evidence="2 3" key="1">
    <citation type="submission" date="2019-11" db="EMBL/GenBank/DDBJ databases">
        <title>Whole genome sequence of Oryza granulata.</title>
        <authorList>
            <person name="Li W."/>
        </authorList>
    </citation>
    <scope>NUCLEOTIDE SEQUENCE [LARGE SCALE GENOMIC DNA]</scope>
    <source>
        <strain evidence="3">cv. Menghai</strain>
        <tissue evidence="2">Leaf</tissue>
    </source>
</reference>
<protein>
    <recommendedName>
        <fullName evidence="4">Secreted protein</fullName>
    </recommendedName>
</protein>
<keyword evidence="3" id="KW-1185">Reference proteome</keyword>
<proteinExistence type="predicted"/>
<evidence type="ECO:0000313" key="3">
    <source>
        <dbReference type="Proteomes" id="UP000479710"/>
    </source>
</evidence>
<comment type="caution">
    <text evidence="2">The sequence shown here is derived from an EMBL/GenBank/DDBJ whole genome shotgun (WGS) entry which is preliminary data.</text>
</comment>
<organism evidence="2 3">
    <name type="scientific">Oryza meyeriana var. granulata</name>
    <dbReference type="NCBI Taxonomy" id="110450"/>
    <lineage>
        <taxon>Eukaryota</taxon>
        <taxon>Viridiplantae</taxon>
        <taxon>Streptophyta</taxon>
        <taxon>Embryophyta</taxon>
        <taxon>Tracheophyta</taxon>
        <taxon>Spermatophyta</taxon>
        <taxon>Magnoliopsida</taxon>
        <taxon>Liliopsida</taxon>
        <taxon>Poales</taxon>
        <taxon>Poaceae</taxon>
        <taxon>BOP clade</taxon>
        <taxon>Oryzoideae</taxon>
        <taxon>Oryzeae</taxon>
        <taxon>Oryzinae</taxon>
        <taxon>Oryza</taxon>
        <taxon>Oryza meyeriana</taxon>
    </lineage>
</organism>
<evidence type="ECO:0000256" key="1">
    <source>
        <dbReference type="SAM" id="SignalP"/>
    </source>
</evidence>
<accession>A0A6G1BYR6</accession>
<evidence type="ECO:0000313" key="2">
    <source>
        <dbReference type="EMBL" id="KAF0893042.1"/>
    </source>
</evidence>
<evidence type="ECO:0008006" key="4">
    <source>
        <dbReference type="Google" id="ProtNLM"/>
    </source>
</evidence>
<dbReference type="AlphaFoldDB" id="A0A6G1BYR6"/>
<name>A0A6G1BYR6_9ORYZ</name>